<dbReference type="EMBL" id="BQFW01000005">
    <property type="protein sequence ID" value="GJJ71228.1"/>
    <property type="molecule type" value="Genomic_DNA"/>
</dbReference>
<protein>
    <submittedName>
        <fullName evidence="2">Uncharacterized protein</fullName>
    </submittedName>
</protein>
<dbReference type="Proteomes" id="UP000827284">
    <property type="component" value="Unassembled WGS sequence"/>
</dbReference>
<keyword evidence="3" id="KW-1185">Reference proteome</keyword>
<feature type="compositionally biased region" description="Polar residues" evidence="1">
    <location>
        <begin position="267"/>
        <end position="276"/>
    </location>
</feature>
<evidence type="ECO:0000313" key="2">
    <source>
        <dbReference type="EMBL" id="GJJ71228.1"/>
    </source>
</evidence>
<evidence type="ECO:0000313" key="3">
    <source>
        <dbReference type="Proteomes" id="UP000827284"/>
    </source>
</evidence>
<dbReference type="AlphaFoldDB" id="A0A9P3LUN4"/>
<feature type="region of interest" description="Disordered" evidence="1">
    <location>
        <begin position="69"/>
        <end position="292"/>
    </location>
</feature>
<sequence>MTSSRLTSRVPSSQPDSKERASKRLYSGTNGCRLVETPQQKETHPATSSTGMMSNLAFDFQSTIQFKETPLPAKLPVSMNRDVPSWSRPPESQADADAIYRGSPPSFQQSTPTQPAVQPGRPISDTPPSKSVNREIPQEPRPPEDPAGAGASLRVDRDTLLNFKQSTPVKSTQPAVHQQQPEKPIGFGSVHHVNRDTPLDLRSATERPTVASTPLVPPLPQANVDRVKKTQQKESLGHPILRKDNDNQDAPPGDQDRDLLLDFKPANQVSGDQPTVTMGRRPPNDPEGAGPILRVDRDTLFDFQSTNAARIPPAPPAPPISIQAKREEWAPPPPPPSPMRVDRDRPLHLQSANGARHGCQSPAVPPISAQAENTVSSIHPRRRR</sequence>
<feature type="compositionally biased region" description="Basic and acidic residues" evidence="1">
    <location>
        <begin position="225"/>
        <end position="246"/>
    </location>
</feature>
<feature type="compositionally biased region" description="Low complexity" evidence="1">
    <location>
        <begin position="103"/>
        <end position="115"/>
    </location>
</feature>
<reference evidence="2" key="1">
    <citation type="submission" date="2021-11" db="EMBL/GenBank/DDBJ databases">
        <authorList>
            <person name="Herlambang A."/>
            <person name="Guo Y."/>
            <person name="Takashima Y."/>
            <person name="Nishizawa T."/>
        </authorList>
    </citation>
    <scope>NUCLEOTIDE SEQUENCE</scope>
    <source>
        <strain evidence="2">E1425</strain>
    </source>
</reference>
<feature type="compositionally biased region" description="Basic and acidic residues" evidence="1">
    <location>
        <begin position="132"/>
        <end position="144"/>
    </location>
</feature>
<feature type="compositionally biased region" description="Basic and acidic residues" evidence="1">
    <location>
        <begin position="193"/>
        <end position="205"/>
    </location>
</feature>
<feature type="compositionally biased region" description="Polar residues" evidence="1">
    <location>
        <begin position="162"/>
        <end position="181"/>
    </location>
</feature>
<accession>A0A9P3LUN4</accession>
<organism evidence="2 3">
    <name type="scientific">Entomortierella parvispora</name>
    <dbReference type="NCBI Taxonomy" id="205924"/>
    <lineage>
        <taxon>Eukaryota</taxon>
        <taxon>Fungi</taxon>
        <taxon>Fungi incertae sedis</taxon>
        <taxon>Mucoromycota</taxon>
        <taxon>Mortierellomycotina</taxon>
        <taxon>Mortierellomycetes</taxon>
        <taxon>Mortierellales</taxon>
        <taxon>Mortierellaceae</taxon>
        <taxon>Entomortierella</taxon>
    </lineage>
</organism>
<feature type="compositionally biased region" description="Polar residues" evidence="1">
    <location>
        <begin position="1"/>
        <end position="15"/>
    </location>
</feature>
<name>A0A9P3LUN4_9FUNG</name>
<comment type="caution">
    <text evidence="2">The sequence shown here is derived from an EMBL/GenBank/DDBJ whole genome shotgun (WGS) entry which is preliminary data.</text>
</comment>
<gene>
    <name evidence="2" type="ORF">EMPS_03578</name>
</gene>
<evidence type="ECO:0000256" key="1">
    <source>
        <dbReference type="SAM" id="MobiDB-lite"/>
    </source>
</evidence>
<feature type="region of interest" description="Disordered" evidence="1">
    <location>
        <begin position="307"/>
        <end position="384"/>
    </location>
</feature>
<reference evidence="2" key="2">
    <citation type="journal article" date="2022" name="Microbiol. Resour. Announc.">
        <title>Whole-Genome Sequence of Entomortierella parvispora E1425, a Mucoromycotan Fungus Associated with Burkholderiaceae-Related Endosymbiotic Bacteria.</title>
        <authorList>
            <person name="Herlambang A."/>
            <person name="Guo Y."/>
            <person name="Takashima Y."/>
            <person name="Narisawa K."/>
            <person name="Ohta H."/>
            <person name="Nishizawa T."/>
        </authorList>
    </citation>
    <scope>NUCLEOTIDE SEQUENCE</scope>
    <source>
        <strain evidence="2">E1425</strain>
    </source>
</reference>
<feature type="region of interest" description="Disordered" evidence="1">
    <location>
        <begin position="1"/>
        <end position="54"/>
    </location>
</feature>
<proteinExistence type="predicted"/>